<gene>
    <name evidence="2" type="primary">20201125</name>
    <name evidence="1" type="ORF">HELRODRAFT_165606</name>
</gene>
<sequence>MSKHKRITPQKFTTDLETALDQLPSQGNHFFWLDFIDTINTNRKGFDLKALLKTEKFRYNIGVYSKVENLTIFLTQSNINCSKANLDRLVMKHTVDKEFYKKAYGHLINFFYSGIVVNNCDMTCSIISFLTSIINDANLYVSLCSNRRPLFRLFHTDKKNKTQKSPDRKTTFQPYIIKAINMIYNLIKFLNYGCIHLVFVPENDGDTIARYYRYMFYNWLFPCVLTETFDYLDDVMMRKTRTADAYKRGPTLYLLMMRFERAVQYLEIYGDKNFFYKKVPIIFTSTYRPTEDGIKRFPILKKLVDIFFL</sequence>
<dbReference type="CTD" id="20201125"/>
<dbReference type="EMBL" id="AMQM01002108">
    <property type="status" value="NOT_ANNOTATED_CDS"/>
    <property type="molecule type" value="Genomic_DNA"/>
</dbReference>
<reference evidence="2" key="3">
    <citation type="submission" date="2015-06" db="UniProtKB">
        <authorList>
            <consortium name="EnsemblMetazoa"/>
        </authorList>
    </citation>
    <scope>IDENTIFICATION</scope>
</reference>
<evidence type="ECO:0000313" key="1">
    <source>
        <dbReference type="EMBL" id="ESN91553.1"/>
    </source>
</evidence>
<dbReference type="Proteomes" id="UP000015101">
    <property type="component" value="Unassembled WGS sequence"/>
</dbReference>
<evidence type="ECO:0000313" key="2">
    <source>
        <dbReference type="EnsemblMetazoa" id="HelroP165606"/>
    </source>
</evidence>
<evidence type="ECO:0000313" key="3">
    <source>
        <dbReference type="Proteomes" id="UP000015101"/>
    </source>
</evidence>
<dbReference type="InParanoid" id="T1EX25"/>
<reference evidence="3" key="1">
    <citation type="submission" date="2012-12" db="EMBL/GenBank/DDBJ databases">
        <authorList>
            <person name="Hellsten U."/>
            <person name="Grimwood J."/>
            <person name="Chapman J.A."/>
            <person name="Shapiro H."/>
            <person name="Aerts A."/>
            <person name="Otillar R.P."/>
            <person name="Terry A.Y."/>
            <person name="Boore J.L."/>
            <person name="Simakov O."/>
            <person name="Marletaz F."/>
            <person name="Cho S.-J."/>
            <person name="Edsinger-Gonzales E."/>
            <person name="Havlak P."/>
            <person name="Kuo D.-H."/>
            <person name="Larsson T."/>
            <person name="Lv J."/>
            <person name="Arendt D."/>
            <person name="Savage R."/>
            <person name="Osoegawa K."/>
            <person name="de Jong P."/>
            <person name="Lindberg D.R."/>
            <person name="Seaver E.C."/>
            <person name="Weisblat D.A."/>
            <person name="Putnam N.H."/>
            <person name="Grigoriev I.V."/>
            <person name="Rokhsar D.S."/>
        </authorList>
    </citation>
    <scope>NUCLEOTIDE SEQUENCE</scope>
</reference>
<protein>
    <submittedName>
        <fullName evidence="1 2">Uncharacterized protein</fullName>
    </submittedName>
</protein>
<organism evidence="2 3">
    <name type="scientific">Helobdella robusta</name>
    <name type="common">Californian leech</name>
    <dbReference type="NCBI Taxonomy" id="6412"/>
    <lineage>
        <taxon>Eukaryota</taxon>
        <taxon>Metazoa</taxon>
        <taxon>Spiralia</taxon>
        <taxon>Lophotrochozoa</taxon>
        <taxon>Annelida</taxon>
        <taxon>Clitellata</taxon>
        <taxon>Hirudinea</taxon>
        <taxon>Rhynchobdellida</taxon>
        <taxon>Glossiphoniidae</taxon>
        <taxon>Helobdella</taxon>
    </lineage>
</organism>
<dbReference type="AlphaFoldDB" id="T1EX25"/>
<keyword evidence="3" id="KW-1185">Reference proteome</keyword>
<dbReference type="EnsemblMetazoa" id="HelroT165606">
    <property type="protein sequence ID" value="HelroP165606"/>
    <property type="gene ID" value="HelroG165606"/>
</dbReference>
<dbReference type="EMBL" id="KB097700">
    <property type="protein sequence ID" value="ESN91553.1"/>
    <property type="molecule type" value="Genomic_DNA"/>
</dbReference>
<dbReference type="RefSeq" id="XP_009030389.1">
    <property type="nucleotide sequence ID" value="XM_009032141.1"/>
</dbReference>
<proteinExistence type="predicted"/>
<name>T1EX25_HELRO</name>
<dbReference type="GeneID" id="20201125"/>
<accession>T1EX25</accession>
<dbReference type="EMBL" id="AMQM01002109">
    <property type="status" value="NOT_ANNOTATED_CDS"/>
    <property type="molecule type" value="Genomic_DNA"/>
</dbReference>
<dbReference type="KEGG" id="hro:HELRODRAFT_165606"/>
<reference evidence="1 3" key="2">
    <citation type="journal article" date="2013" name="Nature">
        <title>Insights into bilaterian evolution from three spiralian genomes.</title>
        <authorList>
            <person name="Simakov O."/>
            <person name="Marletaz F."/>
            <person name="Cho S.J."/>
            <person name="Edsinger-Gonzales E."/>
            <person name="Havlak P."/>
            <person name="Hellsten U."/>
            <person name="Kuo D.H."/>
            <person name="Larsson T."/>
            <person name="Lv J."/>
            <person name="Arendt D."/>
            <person name="Savage R."/>
            <person name="Osoegawa K."/>
            <person name="de Jong P."/>
            <person name="Grimwood J."/>
            <person name="Chapman J.A."/>
            <person name="Shapiro H."/>
            <person name="Aerts A."/>
            <person name="Otillar R.P."/>
            <person name="Terry A.Y."/>
            <person name="Boore J.L."/>
            <person name="Grigoriev I.V."/>
            <person name="Lindberg D.R."/>
            <person name="Seaver E.C."/>
            <person name="Weisblat D.A."/>
            <person name="Putnam N.H."/>
            <person name="Rokhsar D.S."/>
        </authorList>
    </citation>
    <scope>NUCLEOTIDE SEQUENCE</scope>
</reference>
<dbReference type="HOGENOM" id="CLU_901025_0_0_1"/>